<dbReference type="GO" id="GO:0044341">
    <property type="term" value="P:sodium-dependent phosphate transport"/>
    <property type="evidence" value="ECO:0007669"/>
    <property type="project" value="InterPro"/>
</dbReference>
<accession>A0A1W6YY63</accession>
<feature type="transmembrane region" description="Helical" evidence="6">
    <location>
        <begin position="175"/>
        <end position="198"/>
    </location>
</feature>
<dbReference type="EMBL" id="CP021109">
    <property type="protein sequence ID" value="ARP86045.1"/>
    <property type="molecule type" value="Genomic_DNA"/>
</dbReference>
<reference evidence="7 8" key="1">
    <citation type="submission" date="2017-05" db="EMBL/GenBank/DDBJ databases">
        <title>Complete and WGS of Bordetella genogroups.</title>
        <authorList>
            <person name="Spilker T."/>
            <person name="LiPuma J."/>
        </authorList>
    </citation>
    <scope>NUCLEOTIDE SEQUENCE [LARGE SCALE GENOMIC DNA]</scope>
    <source>
        <strain evidence="7 8">AU17164</strain>
    </source>
</reference>
<feature type="transmembrane region" description="Helical" evidence="6">
    <location>
        <begin position="284"/>
        <end position="305"/>
    </location>
</feature>
<evidence type="ECO:0000256" key="3">
    <source>
        <dbReference type="ARBA" id="ARBA00022692"/>
    </source>
</evidence>
<evidence type="ECO:0000256" key="1">
    <source>
        <dbReference type="ARBA" id="ARBA00004651"/>
    </source>
</evidence>
<keyword evidence="3 6" id="KW-0812">Transmembrane</keyword>
<dbReference type="PANTHER" id="PTHR10010">
    <property type="entry name" value="SOLUTE CARRIER FAMILY 34 SODIUM PHOSPHATE , MEMBER 2-RELATED"/>
    <property type="match status" value="1"/>
</dbReference>
<feature type="transmembrane region" description="Helical" evidence="6">
    <location>
        <begin position="247"/>
        <end position="264"/>
    </location>
</feature>
<dbReference type="InterPro" id="IPR004633">
    <property type="entry name" value="NaPi_cotrn-rel/YqeW-like"/>
</dbReference>
<dbReference type="GO" id="GO:0005436">
    <property type="term" value="F:sodium:phosphate symporter activity"/>
    <property type="evidence" value="ECO:0007669"/>
    <property type="project" value="InterPro"/>
</dbReference>
<dbReference type="NCBIfam" id="NF037997">
    <property type="entry name" value="Na_Pi_symport"/>
    <property type="match status" value="1"/>
</dbReference>
<evidence type="ECO:0000313" key="7">
    <source>
        <dbReference type="EMBL" id="ARP86045.1"/>
    </source>
</evidence>
<feature type="transmembrane region" description="Helical" evidence="6">
    <location>
        <begin position="68"/>
        <end position="92"/>
    </location>
</feature>
<protein>
    <submittedName>
        <fullName evidence="7">Na/Pi cotransporter</fullName>
    </submittedName>
</protein>
<evidence type="ECO:0000313" key="8">
    <source>
        <dbReference type="Proteomes" id="UP000194139"/>
    </source>
</evidence>
<keyword evidence="8" id="KW-1185">Reference proteome</keyword>
<sequence>MSGLLTLLDFAGYVALLLWGVHMVQTGVQRAFGAALGAALGRALGTRLRAFAAGLGITAALQSSTATGLMITGFAAGGVVGLVPALSAMLGANVGTTLIVQLLSFDLTALAPVLILCGVWMFRRYPPGRTRDLGRVFIGLGLLLMSLHSLVDLFIPFQNAPLLRIVLQALATQPFAAMAVAAVLTWAAHSSVAMVVLIMSMATHQLVPPEAAYAMVLGANLGTAINPMLEGVTGDDPAARRLPLGNLLTRAAGVVLGLAVLPWVDTWMHALGADDPSRAVANFHTLFNTVIAIVFLPALAPYAALLTRWLPKRVDPDDPARPQYLDESAHDVPAVALGNASREALRMADMLQTLLLVARAGFKRDNRHRMAQAKQLDTAVDKLETAITLYLATLDRENMTSEDTQRMEQILAFTSNIGHAADIVYSGLLSHAARLRKQGWTLAPDQRAQLDESLGHLLSNERRSAALFVNADLRQARALAGEKERFRALEAQASEAHLDKIKSGHIEAAEVGQLYLDILRDVKGVNSYLVGAAAYPVLAKEGELLPSRLRESAN</sequence>
<proteinExistence type="predicted"/>
<feature type="transmembrane region" description="Helical" evidence="6">
    <location>
        <begin position="134"/>
        <end position="155"/>
    </location>
</feature>
<dbReference type="RefSeq" id="WP_086071963.1">
    <property type="nucleotide sequence ID" value="NZ_CP021109.1"/>
</dbReference>
<organism evidence="7 8">
    <name type="scientific">Bordetella genomosp. 9</name>
    <dbReference type="NCBI Taxonomy" id="1416803"/>
    <lineage>
        <taxon>Bacteria</taxon>
        <taxon>Pseudomonadati</taxon>
        <taxon>Pseudomonadota</taxon>
        <taxon>Betaproteobacteria</taxon>
        <taxon>Burkholderiales</taxon>
        <taxon>Alcaligenaceae</taxon>
        <taxon>Bordetella</taxon>
    </lineage>
</organism>
<feature type="transmembrane region" description="Helical" evidence="6">
    <location>
        <begin position="98"/>
        <end position="122"/>
    </location>
</feature>
<gene>
    <name evidence="7" type="ORF">CAL13_07400</name>
</gene>
<dbReference type="NCBIfam" id="TIGR00704">
    <property type="entry name" value="NaPi_cotrn_rel"/>
    <property type="match status" value="1"/>
</dbReference>
<dbReference type="AlphaFoldDB" id="A0A1W6YY63"/>
<dbReference type="SUPFAM" id="SSF109755">
    <property type="entry name" value="PhoU-like"/>
    <property type="match status" value="1"/>
</dbReference>
<evidence type="ECO:0000256" key="5">
    <source>
        <dbReference type="ARBA" id="ARBA00023136"/>
    </source>
</evidence>
<keyword evidence="4 6" id="KW-1133">Transmembrane helix</keyword>
<dbReference type="Pfam" id="PF02690">
    <property type="entry name" value="Na_Pi_cotrans"/>
    <property type="match status" value="2"/>
</dbReference>
<name>A0A1W6YY63_9BORD</name>
<keyword evidence="2" id="KW-1003">Cell membrane</keyword>
<dbReference type="PANTHER" id="PTHR10010:SF46">
    <property type="entry name" value="SODIUM-DEPENDENT PHOSPHATE TRANSPORT PROTEIN 2B"/>
    <property type="match status" value="1"/>
</dbReference>
<keyword evidence="5 6" id="KW-0472">Membrane</keyword>
<dbReference type="Proteomes" id="UP000194139">
    <property type="component" value="Chromosome"/>
</dbReference>
<evidence type="ECO:0000256" key="4">
    <source>
        <dbReference type="ARBA" id="ARBA00022989"/>
    </source>
</evidence>
<dbReference type="Gene3D" id="1.20.58.220">
    <property type="entry name" value="Phosphate transport system protein phou homolog 2, domain 2"/>
    <property type="match status" value="1"/>
</dbReference>
<dbReference type="GO" id="GO:0005886">
    <property type="term" value="C:plasma membrane"/>
    <property type="evidence" value="ECO:0007669"/>
    <property type="project" value="UniProtKB-SubCell"/>
</dbReference>
<dbReference type="InterPro" id="IPR003841">
    <property type="entry name" value="Na/Pi_transpt"/>
</dbReference>
<evidence type="ECO:0000256" key="6">
    <source>
        <dbReference type="SAM" id="Phobius"/>
    </source>
</evidence>
<evidence type="ECO:0000256" key="2">
    <source>
        <dbReference type="ARBA" id="ARBA00022475"/>
    </source>
</evidence>
<dbReference type="InterPro" id="IPR038078">
    <property type="entry name" value="PhoU-like_sf"/>
</dbReference>
<comment type="subcellular location">
    <subcellularLocation>
        <location evidence="1">Cell membrane</location>
        <topology evidence="1">Multi-pass membrane protein</topology>
    </subcellularLocation>
</comment>